<gene>
    <name evidence="1" type="ORF">BIW11_08883</name>
</gene>
<protein>
    <submittedName>
        <fullName evidence="1">Uncharacterized protein</fullName>
    </submittedName>
</protein>
<name>A0A1V9XMI6_9ACAR</name>
<organism evidence="1 2">
    <name type="scientific">Tropilaelaps mercedesae</name>
    <dbReference type="NCBI Taxonomy" id="418985"/>
    <lineage>
        <taxon>Eukaryota</taxon>
        <taxon>Metazoa</taxon>
        <taxon>Ecdysozoa</taxon>
        <taxon>Arthropoda</taxon>
        <taxon>Chelicerata</taxon>
        <taxon>Arachnida</taxon>
        <taxon>Acari</taxon>
        <taxon>Parasitiformes</taxon>
        <taxon>Mesostigmata</taxon>
        <taxon>Gamasina</taxon>
        <taxon>Dermanyssoidea</taxon>
        <taxon>Laelapidae</taxon>
        <taxon>Tropilaelaps</taxon>
    </lineage>
</organism>
<accession>A0A1V9XMI6</accession>
<dbReference type="Proteomes" id="UP000192247">
    <property type="component" value="Unassembled WGS sequence"/>
</dbReference>
<dbReference type="AlphaFoldDB" id="A0A1V9XMI6"/>
<proteinExistence type="predicted"/>
<reference evidence="1 2" key="1">
    <citation type="journal article" date="2017" name="Gigascience">
        <title>Draft genome of the honey bee ectoparasitic mite, Tropilaelaps mercedesae, is shaped by the parasitic life history.</title>
        <authorList>
            <person name="Dong X."/>
            <person name="Armstrong S.D."/>
            <person name="Xia D."/>
            <person name="Makepeace B.L."/>
            <person name="Darby A.C."/>
            <person name="Kadowaki T."/>
        </authorList>
    </citation>
    <scope>NUCLEOTIDE SEQUENCE [LARGE SCALE GENOMIC DNA]</scope>
    <source>
        <strain evidence="1">Wuxi-XJTLU</strain>
    </source>
</reference>
<evidence type="ECO:0000313" key="2">
    <source>
        <dbReference type="Proteomes" id="UP000192247"/>
    </source>
</evidence>
<dbReference type="EMBL" id="MNPL01007505">
    <property type="protein sequence ID" value="OQR74725.1"/>
    <property type="molecule type" value="Genomic_DNA"/>
</dbReference>
<dbReference type="OrthoDB" id="6500947at2759"/>
<evidence type="ECO:0000313" key="1">
    <source>
        <dbReference type="EMBL" id="OQR74725.1"/>
    </source>
</evidence>
<keyword evidence="2" id="KW-1185">Reference proteome</keyword>
<sequence length="131" mass="14330">MSKVLTLYTNGFNVHKLGALLVSMAYSFSPTEDRPVIEQCLGQHDNETVMELIKCYMEKMNIMGGGNMCEVKKLKDLLASKMTAAPPVATAVLQKYAECICQNSGAEGMVCVQQKTMDYAKTFCSAIVGDD</sequence>
<dbReference type="InParanoid" id="A0A1V9XMI6"/>
<comment type="caution">
    <text evidence="1">The sequence shown here is derived from an EMBL/GenBank/DDBJ whole genome shotgun (WGS) entry which is preliminary data.</text>
</comment>